<dbReference type="InterPro" id="IPR039424">
    <property type="entry name" value="SBP_5"/>
</dbReference>
<gene>
    <name evidence="3" type="ORF">H6A32_01200</name>
</gene>
<comment type="caution">
    <text evidence="3">The sequence shown here is derived from an EMBL/GenBank/DDBJ whole genome shotgun (WGS) entry which is preliminary data.</text>
</comment>
<dbReference type="PIRSF" id="PIRSF002741">
    <property type="entry name" value="MppA"/>
    <property type="match status" value="1"/>
</dbReference>
<evidence type="ECO:0000313" key="4">
    <source>
        <dbReference type="Proteomes" id="UP000775686"/>
    </source>
</evidence>
<reference evidence="3 4" key="1">
    <citation type="journal article" date="2021" name="Sci. Rep.">
        <title>The distribution of antibiotic resistance genes in chicken gut microbiota commensals.</title>
        <authorList>
            <person name="Juricova H."/>
            <person name="Matiasovicova J."/>
            <person name="Kubasova T."/>
            <person name="Cejkova D."/>
            <person name="Rychlik I."/>
        </authorList>
    </citation>
    <scope>NUCLEOTIDE SEQUENCE [LARGE SCALE GENOMIC DNA]</scope>
    <source>
        <strain evidence="3 4">An770</strain>
    </source>
</reference>
<feature type="signal peptide" evidence="1">
    <location>
        <begin position="1"/>
        <end position="22"/>
    </location>
</feature>
<accession>A0ABS2EDC9</accession>
<evidence type="ECO:0000256" key="1">
    <source>
        <dbReference type="SAM" id="SignalP"/>
    </source>
</evidence>
<keyword evidence="1" id="KW-0732">Signal</keyword>
<organism evidence="3 4">
    <name type="scientific">Drancourtella massiliensis</name>
    <dbReference type="NCBI Taxonomy" id="1632013"/>
    <lineage>
        <taxon>Bacteria</taxon>
        <taxon>Bacillati</taxon>
        <taxon>Bacillota</taxon>
        <taxon>Clostridia</taxon>
        <taxon>Eubacteriales</taxon>
        <taxon>Oscillospiraceae</taxon>
        <taxon>Drancourtella</taxon>
    </lineage>
</organism>
<dbReference type="RefSeq" id="WP_204863571.1">
    <property type="nucleotide sequence ID" value="NZ_JACJKH010000002.1"/>
</dbReference>
<dbReference type="PROSITE" id="PS51257">
    <property type="entry name" value="PROKAR_LIPOPROTEIN"/>
    <property type="match status" value="1"/>
</dbReference>
<evidence type="ECO:0000259" key="2">
    <source>
        <dbReference type="Pfam" id="PF00496"/>
    </source>
</evidence>
<feature type="domain" description="Solute-binding protein family 5" evidence="2">
    <location>
        <begin position="87"/>
        <end position="440"/>
    </location>
</feature>
<name>A0ABS2EDC9_9FIRM</name>
<evidence type="ECO:0000313" key="3">
    <source>
        <dbReference type="EMBL" id="MBM6742937.1"/>
    </source>
</evidence>
<dbReference type="PANTHER" id="PTHR30290">
    <property type="entry name" value="PERIPLASMIC BINDING COMPONENT OF ABC TRANSPORTER"/>
    <property type="match status" value="1"/>
</dbReference>
<dbReference type="Gene3D" id="3.40.190.10">
    <property type="entry name" value="Periplasmic binding protein-like II"/>
    <property type="match status" value="1"/>
</dbReference>
<dbReference type="Gene3D" id="3.10.105.10">
    <property type="entry name" value="Dipeptide-binding Protein, Domain 3"/>
    <property type="match status" value="1"/>
</dbReference>
<proteinExistence type="predicted"/>
<dbReference type="Gene3D" id="3.90.76.10">
    <property type="entry name" value="Dipeptide-binding Protein, Domain 1"/>
    <property type="match status" value="1"/>
</dbReference>
<keyword evidence="4" id="KW-1185">Reference proteome</keyword>
<dbReference type="CDD" id="cd00995">
    <property type="entry name" value="PBP2_NikA_DppA_OppA_like"/>
    <property type="match status" value="1"/>
</dbReference>
<dbReference type="InterPro" id="IPR000914">
    <property type="entry name" value="SBP_5_dom"/>
</dbReference>
<dbReference type="SUPFAM" id="SSF53850">
    <property type="entry name" value="Periplasmic binding protein-like II"/>
    <property type="match status" value="1"/>
</dbReference>
<dbReference type="Proteomes" id="UP000775686">
    <property type="component" value="Unassembled WGS sequence"/>
</dbReference>
<feature type="chain" id="PRO_5045442477" evidence="1">
    <location>
        <begin position="23"/>
        <end position="534"/>
    </location>
</feature>
<dbReference type="InterPro" id="IPR030678">
    <property type="entry name" value="Peptide/Ni-bd"/>
</dbReference>
<protein>
    <submittedName>
        <fullName evidence="3">ABC transporter substrate-binding protein</fullName>
    </submittedName>
</protein>
<dbReference type="Pfam" id="PF00496">
    <property type="entry name" value="SBP_bac_5"/>
    <property type="match status" value="1"/>
</dbReference>
<sequence length="534" mass="58140">MKKKTLLSLLVVAAMTAGLLVGCGGSSDSDGGSGGGSASTESTEAGAFTMAISYMPDSLQPDTASDDYTSMVRPIYDPLFLDTKDGIVYYLADSLEISDDGLTYKIHLNENANWSDGEPVTVQDILFSFDYAGLSSGGSSSYNTINGQPVQFNAVDDKTLEITLPEPYATYVTTLSNRVLIMPSHAFDNDPTKVDDSGYFNSTDMATSGAYTVSEINDDSIVYKARDDYYRGNPEVETIVLRNTGSGSSRQVAFENGEISYMRVTTKEELDKYSNSDEYNTYSITESRLNYLQVNPNGPNKSVLTDEGRQAIFLALNGQEIVDAAYGSDELATPANSLLTPDQVDYNPDCAGYTQDVEKAKELAESSGLSGTTLTYIYNADRANMEAVATVIQQQLAEIGVNLSIEGLDSTSFFQRFFALTYGSGQENTWDLGTNGWDSERGTSGGQAASYLKNSEAWGFSQETVDLAIQANATTDAEQSKTLWYQLQDQALGEYWEYPLTYTNYVMVSQKNVTGLDASPIVPEFADWLSIKVE</sequence>
<dbReference type="EMBL" id="JACJKH010000002">
    <property type="protein sequence ID" value="MBM6742937.1"/>
    <property type="molecule type" value="Genomic_DNA"/>
</dbReference>